<accession>A0AAX6Q7A9</accession>
<dbReference type="KEGG" id="hgl:101714976"/>
<evidence type="ECO:0000313" key="2">
    <source>
        <dbReference type="Proteomes" id="UP000694906"/>
    </source>
</evidence>
<dbReference type="GeneID" id="101714976"/>
<evidence type="ECO:0000313" key="3">
    <source>
        <dbReference type="RefSeq" id="XP_004868797.1"/>
    </source>
</evidence>
<evidence type="ECO:0000259" key="1">
    <source>
        <dbReference type="Pfam" id="PF12063"/>
    </source>
</evidence>
<dbReference type="RefSeq" id="XP_004868797.1">
    <property type="nucleotide sequence ID" value="XM_004868740.2"/>
</dbReference>
<keyword evidence="2" id="KW-1185">Reference proteome</keyword>
<dbReference type="Pfam" id="PF12063">
    <property type="entry name" value="ATG1-like_MIT1"/>
    <property type="match status" value="1"/>
</dbReference>
<sequence length="121" mass="13875">MMLMFTECVLDLTAMQGRNPELCTSAVFLYQIQESVVVDQVSQLSKDWGRVEQLMLYMKATQLLAASLHLTKAQIKSGKLSPSTAVKQVVKNLNKRYKFCITTCKKLTEKLNRFFSDKQIY</sequence>
<dbReference type="Proteomes" id="UP000694906">
    <property type="component" value="Unplaced"/>
</dbReference>
<dbReference type="AlphaFoldDB" id="A0AAX6Q7A9"/>
<dbReference type="InterPro" id="IPR022708">
    <property type="entry name" value="Atg1-like_tMIT"/>
</dbReference>
<gene>
    <name evidence="3" type="primary">LOC101714976</name>
</gene>
<reference evidence="3" key="1">
    <citation type="submission" date="2025-08" db="UniProtKB">
        <authorList>
            <consortium name="RefSeq"/>
        </authorList>
    </citation>
    <scope>IDENTIFICATION</scope>
</reference>
<proteinExistence type="predicted"/>
<name>A0AAX6Q7A9_HETGA</name>
<protein>
    <submittedName>
        <fullName evidence="3">Serine/threonine-protein kinase ULK2-like isoform X1</fullName>
    </submittedName>
</protein>
<feature type="domain" description="Serine/threonine-protein kinase Atg1-like tMIT" evidence="1">
    <location>
        <begin position="33"/>
        <end position="114"/>
    </location>
</feature>
<organism evidence="2 3">
    <name type="scientific">Heterocephalus glaber</name>
    <name type="common">Naked mole rat</name>
    <dbReference type="NCBI Taxonomy" id="10181"/>
    <lineage>
        <taxon>Eukaryota</taxon>
        <taxon>Metazoa</taxon>
        <taxon>Chordata</taxon>
        <taxon>Craniata</taxon>
        <taxon>Vertebrata</taxon>
        <taxon>Euteleostomi</taxon>
        <taxon>Mammalia</taxon>
        <taxon>Eutheria</taxon>
        <taxon>Euarchontoglires</taxon>
        <taxon>Glires</taxon>
        <taxon>Rodentia</taxon>
        <taxon>Hystricomorpha</taxon>
        <taxon>Bathyergidae</taxon>
        <taxon>Heterocephalus</taxon>
    </lineage>
</organism>
<dbReference type="GO" id="GO:0004674">
    <property type="term" value="F:protein serine/threonine kinase activity"/>
    <property type="evidence" value="ECO:0007669"/>
    <property type="project" value="InterPro"/>
</dbReference>